<dbReference type="EMBL" id="JAPQFL010000003">
    <property type="protein sequence ID" value="MDD9328059.1"/>
    <property type="molecule type" value="Genomic_DNA"/>
</dbReference>
<proteinExistence type="predicted"/>
<evidence type="ECO:0000313" key="2">
    <source>
        <dbReference type="EMBL" id="MDD9328059.1"/>
    </source>
</evidence>
<organism evidence="2">
    <name type="scientific">Neisseria leonii</name>
    <dbReference type="NCBI Taxonomy" id="2995413"/>
    <lineage>
        <taxon>Bacteria</taxon>
        <taxon>Pseudomonadati</taxon>
        <taxon>Pseudomonadota</taxon>
        <taxon>Betaproteobacteria</taxon>
        <taxon>Neisseriales</taxon>
        <taxon>Neisseriaceae</taxon>
        <taxon>Neisseria</taxon>
    </lineage>
</organism>
<sequence length="221" mass="23981">MKVMKFLLPLAAVFALAACQTHQPQPYDYTAFKESKPKSILVLPPLNESPDVKATWGMLTATTFPLAEAGYYVFPAAVVAETFKQNGLTDAADMHNVKLDKLREIFGNDAVLYVTVKDYGTRYQIIQSITTVTAEAELVDARNGKELWRGSATASDAADKSNNGILAALIGAVIDQVIGTLGDKGYDMAQTAGVQLLSPQRTNGILYGPRSPHYQKEPGRK</sequence>
<dbReference type="Gene3D" id="3.40.50.10610">
    <property type="entry name" value="ABC-type transport auxiliary lipoprotein component"/>
    <property type="match status" value="1"/>
</dbReference>
<dbReference type="PROSITE" id="PS51257">
    <property type="entry name" value="PROKAR_LIPOPROTEIN"/>
    <property type="match status" value="1"/>
</dbReference>
<dbReference type="Proteomes" id="UP001149607">
    <property type="component" value="Chromosome"/>
</dbReference>
<evidence type="ECO:0000256" key="1">
    <source>
        <dbReference type="SAM" id="SignalP"/>
    </source>
</evidence>
<feature type="chain" id="PRO_5042786896" evidence="1">
    <location>
        <begin position="18"/>
        <end position="221"/>
    </location>
</feature>
<gene>
    <name evidence="2" type="ORF">ORY91_001476</name>
    <name evidence="3" type="ORF">V9W64_07400</name>
</gene>
<evidence type="ECO:0000313" key="4">
    <source>
        <dbReference type="Proteomes" id="UP001149607"/>
    </source>
</evidence>
<dbReference type="AlphaFoldDB" id="A0A9X4IB56"/>
<keyword evidence="1" id="KW-0732">Signal</keyword>
<name>A0A9X4IB56_9NEIS</name>
<reference evidence="3" key="2">
    <citation type="submission" date="2024-02" db="EMBL/GenBank/DDBJ databases">
        <title>Neisseria leonii sp. nov.</title>
        <authorList>
            <person name="Boutroux M."/>
            <person name="Favre-Rochex S."/>
            <person name="Gorgette O."/>
            <person name="Touak G."/>
            <person name="Muhle E."/>
            <person name="Chesneau O."/>
            <person name="Clermont D."/>
            <person name="Rahi P."/>
        </authorList>
    </citation>
    <scope>NUCLEOTIDE SEQUENCE</scope>
    <source>
        <strain evidence="3">51.81</strain>
    </source>
</reference>
<accession>A0A9X4IB56</accession>
<feature type="signal peptide" evidence="1">
    <location>
        <begin position="1"/>
        <end position="17"/>
    </location>
</feature>
<dbReference type="Pfam" id="PF05643">
    <property type="entry name" value="GNA1162-like"/>
    <property type="match status" value="1"/>
</dbReference>
<protein>
    <submittedName>
        <fullName evidence="2">DUF799 domain-containing protein</fullName>
    </submittedName>
</protein>
<dbReference type="InterPro" id="IPR008517">
    <property type="entry name" value="GNA1162-like"/>
</dbReference>
<keyword evidence="4" id="KW-1185">Reference proteome</keyword>
<dbReference type="EMBL" id="CP146598">
    <property type="protein sequence ID" value="WWY02541.1"/>
    <property type="molecule type" value="Genomic_DNA"/>
</dbReference>
<reference evidence="2" key="1">
    <citation type="submission" date="2022-10" db="EMBL/GenBank/DDBJ databases">
        <authorList>
            <person name="Boutroux M."/>
        </authorList>
    </citation>
    <scope>NUCLEOTIDE SEQUENCE</scope>
    <source>
        <strain evidence="2">51.81</strain>
    </source>
</reference>
<evidence type="ECO:0000313" key="3">
    <source>
        <dbReference type="EMBL" id="WWY02541.1"/>
    </source>
</evidence>